<organism evidence="2 3">
    <name type="scientific">Halobacillus salinus</name>
    <dbReference type="NCBI Taxonomy" id="192814"/>
    <lineage>
        <taxon>Bacteria</taxon>
        <taxon>Bacillati</taxon>
        <taxon>Bacillota</taxon>
        <taxon>Bacilli</taxon>
        <taxon>Bacillales</taxon>
        <taxon>Bacillaceae</taxon>
        <taxon>Halobacillus</taxon>
    </lineage>
</organism>
<keyword evidence="1" id="KW-1133">Transmembrane helix</keyword>
<keyword evidence="3" id="KW-1185">Reference proteome</keyword>
<dbReference type="EMBL" id="SRJC01000001">
    <property type="protein sequence ID" value="TGB04314.1"/>
    <property type="molecule type" value="Genomic_DNA"/>
</dbReference>
<dbReference type="Pfam" id="PF15980">
    <property type="entry name" value="ComGF"/>
    <property type="match status" value="1"/>
</dbReference>
<feature type="transmembrane region" description="Helical" evidence="1">
    <location>
        <begin position="6"/>
        <end position="24"/>
    </location>
</feature>
<dbReference type="STRING" id="192814.GCA_900166575_01289"/>
<keyword evidence="1" id="KW-0812">Transmembrane</keyword>
<comment type="caution">
    <text evidence="2">The sequence shown here is derived from an EMBL/GenBank/DDBJ whole genome shotgun (WGS) entry which is preliminary data.</text>
</comment>
<dbReference type="InterPro" id="IPR016977">
    <property type="entry name" value="ComGF"/>
</dbReference>
<keyword evidence="1" id="KW-0472">Membrane</keyword>
<gene>
    <name evidence="2" type="ORF">E4663_04780</name>
</gene>
<evidence type="ECO:0000256" key="1">
    <source>
        <dbReference type="SAM" id="Phobius"/>
    </source>
</evidence>
<dbReference type="Proteomes" id="UP000297982">
    <property type="component" value="Unassembled WGS sequence"/>
</dbReference>
<evidence type="ECO:0000313" key="3">
    <source>
        <dbReference type="Proteomes" id="UP000297982"/>
    </source>
</evidence>
<accession>A0A4Z0H361</accession>
<reference evidence="2 3" key="1">
    <citation type="journal article" date="2003" name="Int. J. Syst. Evol. Microbiol.">
        <title>Halobacillus salinus sp. nov., isolated from a salt lake on the coast of the East Sea in Korea.</title>
        <authorList>
            <person name="Yoon J.H."/>
            <person name="Kang K.H."/>
            <person name="Park Y.H."/>
        </authorList>
    </citation>
    <scope>NUCLEOTIDE SEQUENCE [LARGE SCALE GENOMIC DNA]</scope>
    <source>
        <strain evidence="2 3">HSL-3</strain>
    </source>
</reference>
<dbReference type="AlphaFoldDB" id="A0A4Z0H361"/>
<protein>
    <recommendedName>
        <fullName evidence="4">Prepilin-type N-terminal cleavage/methylation domain-containing protein</fullName>
    </recommendedName>
</protein>
<proteinExistence type="predicted"/>
<evidence type="ECO:0000313" key="2">
    <source>
        <dbReference type="EMBL" id="TGB04314.1"/>
    </source>
</evidence>
<name>A0A4Z0H361_9BACI</name>
<evidence type="ECO:0008006" key="4">
    <source>
        <dbReference type="Google" id="ProtNLM"/>
    </source>
</evidence>
<sequence>MYHREMGFTLIETLVGLLVTLIVLSMTSPLLHFMNTNSYHSELETRQFFLYVQQEINRSTDLFIGTSYVEMTDPDNRIIRIELFKDSVRRRVDGKGHEILLTAVNEINFKWNSNSLSIEVKKEGDTYEKQIHVSPKQ</sequence>